<dbReference type="Proteomes" id="UP000324550">
    <property type="component" value="Unassembled WGS sequence"/>
</dbReference>
<keyword evidence="1" id="KW-0472">Membrane</keyword>
<name>A0A5D0G5Q1_9FLAO</name>
<dbReference type="RefSeq" id="WP_148455438.1">
    <property type="nucleotide sequence ID" value="NZ_VSFC01000049.1"/>
</dbReference>
<dbReference type="EMBL" id="VSFC01000049">
    <property type="protein sequence ID" value="TYA54316.1"/>
    <property type="molecule type" value="Genomic_DNA"/>
</dbReference>
<dbReference type="InterPro" id="IPR045749">
    <property type="entry name" value="DUF6090"/>
</dbReference>
<evidence type="ECO:0000313" key="2">
    <source>
        <dbReference type="EMBL" id="TYA54316.1"/>
    </source>
</evidence>
<protein>
    <submittedName>
        <fullName evidence="2">Uncharacterized protein</fullName>
    </submittedName>
</protein>
<keyword evidence="1" id="KW-0812">Transmembrane</keyword>
<organism evidence="2 3">
    <name type="scientific">Formosa maritima</name>
    <dbReference type="NCBI Taxonomy" id="2592046"/>
    <lineage>
        <taxon>Bacteria</taxon>
        <taxon>Pseudomonadati</taxon>
        <taxon>Bacteroidota</taxon>
        <taxon>Flavobacteriia</taxon>
        <taxon>Flavobacteriales</taxon>
        <taxon>Flavobacteriaceae</taxon>
        <taxon>Formosa</taxon>
    </lineage>
</organism>
<proteinExistence type="predicted"/>
<sequence length="268" mass="30863">MIKFFHKVRQNMIKENKVSKYLLYAIGEIVLVMIGILLALQVNEWNNERNRNKAEAVILEQLKADLKKSQTELIEFNEMLETMAKASAIVCHAFYKKDTPNDSIFKYMTMPLGTAIYSPTIGTARSLINSGNIALLKSEKLKNDITSYVEEVEYKLKDISRYEETYYRNGILLISDFGILKSKATIDSLIEETTSPSYKPSRDDELSVEPNVIEKIPFETDLQQLFQEINVYTSYKFLLIAHRNSARKYTDILNSTNELLEKLETVSN</sequence>
<comment type="caution">
    <text evidence="2">The sequence shown here is derived from an EMBL/GenBank/DDBJ whole genome shotgun (WGS) entry which is preliminary data.</text>
</comment>
<dbReference type="Pfam" id="PF19578">
    <property type="entry name" value="DUF6090"/>
    <property type="match status" value="1"/>
</dbReference>
<feature type="transmembrane region" description="Helical" evidence="1">
    <location>
        <begin position="21"/>
        <end position="42"/>
    </location>
</feature>
<dbReference type="OrthoDB" id="821805at2"/>
<keyword evidence="1" id="KW-1133">Transmembrane helix</keyword>
<reference evidence="2 3" key="1">
    <citation type="submission" date="2019-08" db="EMBL/GenBank/DDBJ databases">
        <title>Formosa sediminis sp. nov., isolated from marine sediment.</title>
        <authorList>
            <person name="Cao W.R."/>
        </authorList>
    </citation>
    <scope>NUCLEOTIDE SEQUENCE [LARGE SCALE GENOMIC DNA]</scope>
    <source>
        <strain evidence="2 3">1494</strain>
    </source>
</reference>
<evidence type="ECO:0000313" key="3">
    <source>
        <dbReference type="Proteomes" id="UP000324550"/>
    </source>
</evidence>
<dbReference type="AlphaFoldDB" id="A0A5D0G5Q1"/>
<evidence type="ECO:0000256" key="1">
    <source>
        <dbReference type="SAM" id="Phobius"/>
    </source>
</evidence>
<accession>A0A5D0G5Q1</accession>
<keyword evidence="3" id="KW-1185">Reference proteome</keyword>
<gene>
    <name evidence="2" type="ORF">FVF61_08850</name>
</gene>